<dbReference type="InterPro" id="IPR000524">
    <property type="entry name" value="Tscrpt_reg_HTH_GntR"/>
</dbReference>
<keyword evidence="6" id="KW-1185">Reference proteome</keyword>
<dbReference type="InterPro" id="IPR036388">
    <property type="entry name" value="WH-like_DNA-bd_sf"/>
</dbReference>
<dbReference type="RefSeq" id="WP_119925793.1">
    <property type="nucleotide sequence ID" value="NZ_QZEY01000002.1"/>
</dbReference>
<keyword evidence="3" id="KW-0804">Transcription</keyword>
<evidence type="ECO:0000313" key="5">
    <source>
        <dbReference type="EMBL" id="RJL34490.1"/>
    </source>
</evidence>
<organism evidence="5 6">
    <name type="scientific">Bailinhaonella thermotolerans</name>
    <dbReference type="NCBI Taxonomy" id="1070861"/>
    <lineage>
        <taxon>Bacteria</taxon>
        <taxon>Bacillati</taxon>
        <taxon>Actinomycetota</taxon>
        <taxon>Actinomycetes</taxon>
        <taxon>Streptosporangiales</taxon>
        <taxon>Streptosporangiaceae</taxon>
        <taxon>Bailinhaonella</taxon>
    </lineage>
</organism>
<keyword evidence="1" id="KW-0805">Transcription regulation</keyword>
<dbReference type="GO" id="GO:0003677">
    <property type="term" value="F:DNA binding"/>
    <property type="evidence" value="ECO:0007669"/>
    <property type="project" value="UniProtKB-KW"/>
</dbReference>
<dbReference type="Gene3D" id="1.10.10.10">
    <property type="entry name" value="Winged helix-like DNA-binding domain superfamily/Winged helix DNA-binding domain"/>
    <property type="match status" value="1"/>
</dbReference>
<dbReference type="Pfam" id="PF00392">
    <property type="entry name" value="GntR"/>
    <property type="match status" value="1"/>
</dbReference>
<dbReference type="InterPro" id="IPR011711">
    <property type="entry name" value="GntR_C"/>
</dbReference>
<dbReference type="SMART" id="SM00345">
    <property type="entry name" value="HTH_GNTR"/>
    <property type="match status" value="1"/>
</dbReference>
<evidence type="ECO:0000256" key="2">
    <source>
        <dbReference type="ARBA" id="ARBA00023125"/>
    </source>
</evidence>
<evidence type="ECO:0000259" key="4">
    <source>
        <dbReference type="PROSITE" id="PS50949"/>
    </source>
</evidence>
<name>A0A3A4AW78_9ACTN</name>
<dbReference type="InterPro" id="IPR008920">
    <property type="entry name" value="TF_FadR/GntR_C"/>
</dbReference>
<proteinExistence type="predicted"/>
<keyword evidence="2" id="KW-0238">DNA-binding</keyword>
<dbReference type="EMBL" id="QZEY01000002">
    <property type="protein sequence ID" value="RJL34490.1"/>
    <property type="molecule type" value="Genomic_DNA"/>
</dbReference>
<dbReference type="SUPFAM" id="SSF46785">
    <property type="entry name" value="Winged helix' DNA-binding domain"/>
    <property type="match status" value="1"/>
</dbReference>
<accession>A0A3A4AW78</accession>
<dbReference type="Pfam" id="PF07729">
    <property type="entry name" value="FCD"/>
    <property type="match status" value="1"/>
</dbReference>
<dbReference type="SMART" id="SM00895">
    <property type="entry name" value="FCD"/>
    <property type="match status" value="1"/>
</dbReference>
<dbReference type="Gene3D" id="1.20.120.530">
    <property type="entry name" value="GntR ligand-binding domain-like"/>
    <property type="match status" value="1"/>
</dbReference>
<dbReference type="AlphaFoldDB" id="A0A3A4AW78"/>
<dbReference type="InterPro" id="IPR036390">
    <property type="entry name" value="WH_DNA-bd_sf"/>
</dbReference>
<dbReference type="PRINTS" id="PR00035">
    <property type="entry name" value="HTHGNTR"/>
</dbReference>
<sequence>MALQSAQRSALVDQVIAQLRAEIAAGSWPVGSRIPTEPELSAMLGVGRNTVREGVRALAHAGLLEIRQGAGTFVRAASELAGAVRRRVADSEWREALEVRRALEVEAARGAASRRTEADMAGLEAALARREQAWSGGDVERFVEADVRLHELIVRAAHNRLLADLYADLGDAIRTTLRRSVGEGLCEDKYVDHSRLIAAIRARDAQGAVREASEYLSDMLDGLD</sequence>
<dbReference type="GO" id="GO:0003700">
    <property type="term" value="F:DNA-binding transcription factor activity"/>
    <property type="evidence" value="ECO:0007669"/>
    <property type="project" value="InterPro"/>
</dbReference>
<protein>
    <submittedName>
        <fullName evidence="5">FadR family transcriptional regulator</fullName>
    </submittedName>
</protein>
<comment type="caution">
    <text evidence="5">The sequence shown here is derived from an EMBL/GenBank/DDBJ whole genome shotgun (WGS) entry which is preliminary data.</text>
</comment>
<dbReference type="Proteomes" id="UP000265768">
    <property type="component" value="Unassembled WGS sequence"/>
</dbReference>
<gene>
    <name evidence="5" type="ORF">D5H75_08730</name>
</gene>
<evidence type="ECO:0000313" key="6">
    <source>
        <dbReference type="Proteomes" id="UP000265768"/>
    </source>
</evidence>
<dbReference type="PANTHER" id="PTHR43537:SF47">
    <property type="entry name" value="REGULATORY PROTEIN GNTR HTH"/>
    <property type="match status" value="1"/>
</dbReference>
<dbReference type="PROSITE" id="PS50949">
    <property type="entry name" value="HTH_GNTR"/>
    <property type="match status" value="1"/>
</dbReference>
<dbReference type="OrthoDB" id="5450856at2"/>
<reference evidence="5 6" key="1">
    <citation type="submission" date="2018-09" db="EMBL/GenBank/DDBJ databases">
        <title>YIM 75507 draft genome.</title>
        <authorList>
            <person name="Tang S."/>
            <person name="Feng Y."/>
        </authorList>
    </citation>
    <scope>NUCLEOTIDE SEQUENCE [LARGE SCALE GENOMIC DNA]</scope>
    <source>
        <strain evidence="5 6">YIM 75507</strain>
    </source>
</reference>
<feature type="domain" description="HTH gntR-type" evidence="4">
    <location>
        <begin position="9"/>
        <end position="77"/>
    </location>
</feature>
<dbReference type="PANTHER" id="PTHR43537">
    <property type="entry name" value="TRANSCRIPTIONAL REGULATOR, GNTR FAMILY"/>
    <property type="match status" value="1"/>
</dbReference>
<evidence type="ECO:0000256" key="1">
    <source>
        <dbReference type="ARBA" id="ARBA00023015"/>
    </source>
</evidence>
<dbReference type="CDD" id="cd07377">
    <property type="entry name" value="WHTH_GntR"/>
    <property type="match status" value="1"/>
</dbReference>
<dbReference type="SUPFAM" id="SSF48008">
    <property type="entry name" value="GntR ligand-binding domain-like"/>
    <property type="match status" value="1"/>
</dbReference>
<evidence type="ECO:0000256" key="3">
    <source>
        <dbReference type="ARBA" id="ARBA00023163"/>
    </source>
</evidence>